<dbReference type="InterPro" id="IPR022121">
    <property type="entry name" value="Peptidase_M73_camelysin"/>
</dbReference>
<dbReference type="AlphaFoldDB" id="A0A1I1QBW0"/>
<keyword evidence="1" id="KW-0732">Signal</keyword>
<dbReference type="OrthoDB" id="5402478at2"/>
<feature type="chain" id="PRO_5011635255" evidence="1">
    <location>
        <begin position="27"/>
        <end position="206"/>
    </location>
</feature>
<organism evidence="2 3">
    <name type="scientific">Klenkia taihuensis</name>
    <dbReference type="NCBI Taxonomy" id="1225127"/>
    <lineage>
        <taxon>Bacteria</taxon>
        <taxon>Bacillati</taxon>
        <taxon>Actinomycetota</taxon>
        <taxon>Actinomycetes</taxon>
        <taxon>Geodermatophilales</taxon>
        <taxon>Geodermatophilaceae</taxon>
        <taxon>Klenkia</taxon>
    </lineage>
</organism>
<reference evidence="3" key="1">
    <citation type="submission" date="2016-10" db="EMBL/GenBank/DDBJ databases">
        <authorList>
            <person name="Varghese N."/>
            <person name="Submissions S."/>
        </authorList>
    </citation>
    <scope>NUCLEOTIDE SEQUENCE [LARGE SCALE GENOMIC DNA]</scope>
    <source>
        <strain evidence="3">DSM 45962</strain>
    </source>
</reference>
<dbReference type="Proteomes" id="UP000199022">
    <property type="component" value="Unassembled WGS sequence"/>
</dbReference>
<dbReference type="RefSeq" id="WP_091559703.1">
    <property type="nucleotide sequence ID" value="NZ_BNAC01000001.1"/>
</dbReference>
<evidence type="ECO:0000256" key="1">
    <source>
        <dbReference type="SAM" id="SignalP"/>
    </source>
</evidence>
<name>A0A1I1QBW0_9ACTN</name>
<proteinExistence type="predicted"/>
<evidence type="ECO:0000313" key="2">
    <source>
        <dbReference type="EMBL" id="SFD19507.1"/>
    </source>
</evidence>
<dbReference type="Pfam" id="PF12389">
    <property type="entry name" value="Peptidase_M73"/>
    <property type="match status" value="1"/>
</dbReference>
<feature type="signal peptide" evidence="1">
    <location>
        <begin position="1"/>
        <end position="26"/>
    </location>
</feature>
<keyword evidence="3" id="KW-1185">Reference proteome</keyword>
<gene>
    <name evidence="2" type="ORF">SAMN05661030_2703</name>
</gene>
<dbReference type="EMBL" id="FOMD01000003">
    <property type="protein sequence ID" value="SFD19507.1"/>
    <property type="molecule type" value="Genomic_DNA"/>
</dbReference>
<evidence type="ECO:0000313" key="3">
    <source>
        <dbReference type="Proteomes" id="UP000199022"/>
    </source>
</evidence>
<sequence>MKKIVLASAAMGGAALVAFGASGTFAAFSDQDSSDVSGAQAGTLYLQRDGNVVSDEAVIENLAPGDTVDYQFYVENAGNLPGTVTATFRILSDLENGCVPAEQRNGANDTSCDDTQPGAGELVDQLTGSAIYGPATREECEDRDVPSSFSPPTFAQFDGAVARDQAVPAGEGFCAVVTVTLPDRADNNLVQSDSVSFGIDYRLDQA</sequence>
<protein>
    <submittedName>
        <fullName evidence="2">SipW-cognate class signal peptide</fullName>
    </submittedName>
</protein>
<accession>A0A1I1QBW0</accession>